<keyword evidence="3" id="KW-1185">Reference proteome</keyword>
<organism evidence="2 3">
    <name type="scientific">Pleurodeles waltl</name>
    <name type="common">Iberian ribbed newt</name>
    <dbReference type="NCBI Taxonomy" id="8319"/>
    <lineage>
        <taxon>Eukaryota</taxon>
        <taxon>Metazoa</taxon>
        <taxon>Chordata</taxon>
        <taxon>Craniata</taxon>
        <taxon>Vertebrata</taxon>
        <taxon>Euteleostomi</taxon>
        <taxon>Amphibia</taxon>
        <taxon>Batrachia</taxon>
        <taxon>Caudata</taxon>
        <taxon>Salamandroidea</taxon>
        <taxon>Salamandridae</taxon>
        <taxon>Pleurodelinae</taxon>
        <taxon>Pleurodeles</taxon>
    </lineage>
</organism>
<feature type="region of interest" description="Disordered" evidence="1">
    <location>
        <begin position="141"/>
        <end position="166"/>
    </location>
</feature>
<dbReference type="Proteomes" id="UP001066276">
    <property type="component" value="Chromosome 5"/>
</dbReference>
<comment type="caution">
    <text evidence="2">The sequence shown here is derived from an EMBL/GenBank/DDBJ whole genome shotgun (WGS) entry which is preliminary data.</text>
</comment>
<feature type="region of interest" description="Disordered" evidence="1">
    <location>
        <begin position="1"/>
        <end position="86"/>
    </location>
</feature>
<proteinExistence type="predicted"/>
<sequence length="209" mass="23867">MRIYQVNDQEPLEPEKVAQRTAKKRKGRECGKPATEVLPVQEEAEPEDTPCSEISDATSESDRRNNAPAAPRAEIDTPPAAQLGDRRKRLEKGRAALLMEAGNIATTQLSFANTVRQDFQRKRCWTTKDNAMPAQTQVLPGSIHRSPAEMKNDAPQPDRRRRNDARSRLQVRNRRTSYLFRYTLARKCYFNATQILFNANSVLPVYKRI</sequence>
<accession>A0AAV7RC97</accession>
<feature type="compositionally biased region" description="Basic and acidic residues" evidence="1">
    <location>
        <begin position="146"/>
        <end position="158"/>
    </location>
</feature>
<protein>
    <submittedName>
        <fullName evidence="2">Uncharacterized protein</fullName>
    </submittedName>
</protein>
<name>A0AAV7RC97_PLEWA</name>
<evidence type="ECO:0000313" key="2">
    <source>
        <dbReference type="EMBL" id="KAJ1149267.1"/>
    </source>
</evidence>
<reference evidence="2" key="1">
    <citation type="journal article" date="2022" name="bioRxiv">
        <title>Sequencing and chromosome-scale assembly of the giantPleurodeles waltlgenome.</title>
        <authorList>
            <person name="Brown T."/>
            <person name="Elewa A."/>
            <person name="Iarovenko S."/>
            <person name="Subramanian E."/>
            <person name="Araus A.J."/>
            <person name="Petzold A."/>
            <person name="Susuki M."/>
            <person name="Suzuki K.-i.T."/>
            <person name="Hayashi T."/>
            <person name="Toyoda A."/>
            <person name="Oliveira C."/>
            <person name="Osipova E."/>
            <person name="Leigh N.D."/>
            <person name="Simon A."/>
            <person name="Yun M.H."/>
        </authorList>
    </citation>
    <scope>NUCLEOTIDE SEQUENCE</scope>
    <source>
        <strain evidence="2">20211129_DDA</strain>
        <tissue evidence="2">Liver</tissue>
    </source>
</reference>
<evidence type="ECO:0000256" key="1">
    <source>
        <dbReference type="SAM" id="MobiDB-lite"/>
    </source>
</evidence>
<dbReference type="AlphaFoldDB" id="A0AAV7RC97"/>
<dbReference type="EMBL" id="JANPWB010000009">
    <property type="protein sequence ID" value="KAJ1149267.1"/>
    <property type="molecule type" value="Genomic_DNA"/>
</dbReference>
<evidence type="ECO:0000313" key="3">
    <source>
        <dbReference type="Proteomes" id="UP001066276"/>
    </source>
</evidence>
<gene>
    <name evidence="2" type="ORF">NDU88_002079</name>
</gene>